<keyword evidence="3" id="KW-1185">Reference proteome</keyword>
<dbReference type="Proteomes" id="UP000632858">
    <property type="component" value="Unassembled WGS sequence"/>
</dbReference>
<comment type="caution">
    <text evidence="2">The sequence shown here is derived from an EMBL/GenBank/DDBJ whole genome shotgun (WGS) entry which is preliminary data.</text>
</comment>
<dbReference type="SUPFAM" id="SSF54427">
    <property type="entry name" value="NTF2-like"/>
    <property type="match status" value="1"/>
</dbReference>
<evidence type="ECO:0000313" key="2">
    <source>
        <dbReference type="EMBL" id="GGF98264.1"/>
    </source>
</evidence>
<gene>
    <name evidence="2" type="ORF">GCM10010960_19860</name>
</gene>
<evidence type="ECO:0000313" key="3">
    <source>
        <dbReference type="Proteomes" id="UP000632858"/>
    </source>
</evidence>
<dbReference type="InterPro" id="IPR037401">
    <property type="entry name" value="SnoaL-like"/>
</dbReference>
<organism evidence="2 3">
    <name type="scientific">Arenimonas maotaiensis</name>
    <dbReference type="NCBI Taxonomy" id="1446479"/>
    <lineage>
        <taxon>Bacteria</taxon>
        <taxon>Pseudomonadati</taxon>
        <taxon>Pseudomonadota</taxon>
        <taxon>Gammaproteobacteria</taxon>
        <taxon>Lysobacterales</taxon>
        <taxon>Lysobacteraceae</taxon>
        <taxon>Arenimonas</taxon>
    </lineage>
</organism>
<reference evidence="2" key="2">
    <citation type="submission" date="2020-09" db="EMBL/GenBank/DDBJ databases">
        <authorList>
            <person name="Sun Q."/>
            <person name="Zhou Y."/>
        </authorList>
    </citation>
    <scope>NUCLEOTIDE SEQUENCE</scope>
    <source>
        <strain evidence="2">CGMCC 1.12726</strain>
    </source>
</reference>
<dbReference type="EMBL" id="BMFO01000006">
    <property type="protein sequence ID" value="GGF98264.1"/>
    <property type="molecule type" value="Genomic_DNA"/>
</dbReference>
<dbReference type="AlphaFoldDB" id="A0A917CUM1"/>
<feature type="domain" description="SnoaL-like" evidence="1">
    <location>
        <begin position="69"/>
        <end position="182"/>
    </location>
</feature>
<accession>A0A917CUM1</accession>
<dbReference type="InterPro" id="IPR032710">
    <property type="entry name" value="NTF2-like_dom_sf"/>
</dbReference>
<reference evidence="2" key="1">
    <citation type="journal article" date="2014" name="Int. J. Syst. Evol. Microbiol.">
        <title>Complete genome sequence of Corynebacterium casei LMG S-19264T (=DSM 44701T), isolated from a smear-ripened cheese.</title>
        <authorList>
            <consortium name="US DOE Joint Genome Institute (JGI-PGF)"/>
            <person name="Walter F."/>
            <person name="Albersmeier A."/>
            <person name="Kalinowski J."/>
            <person name="Ruckert C."/>
        </authorList>
    </citation>
    <scope>NUCLEOTIDE SEQUENCE</scope>
    <source>
        <strain evidence="2">CGMCC 1.12726</strain>
    </source>
</reference>
<sequence length="187" mass="20051">MTDMKGIPAIEATAVHSNHHTQEIALMPRIAFLVISLIIASARVSAHDGPRPAADTDLHIAPDAVAAVQVLERFSTALAEGDVASAAEFLAPDVLILESGGAEHSRQEYLSGHARHDAEFLKSAGVTLKWRKASASGGLVWVGSESEIRTERNGKPLLIHSTESAILSNTADGWRIVHLHWSSKSDR</sequence>
<dbReference type="Pfam" id="PF13474">
    <property type="entry name" value="SnoaL_3"/>
    <property type="match status" value="1"/>
</dbReference>
<evidence type="ECO:0000259" key="1">
    <source>
        <dbReference type="Pfam" id="PF13474"/>
    </source>
</evidence>
<proteinExistence type="predicted"/>
<dbReference type="Gene3D" id="3.10.450.50">
    <property type="match status" value="1"/>
</dbReference>
<protein>
    <recommendedName>
        <fullName evidence="1">SnoaL-like domain-containing protein</fullName>
    </recommendedName>
</protein>
<name>A0A917CUM1_9GAMM</name>